<protein>
    <submittedName>
        <fullName evidence="2">Uncharacterized protein</fullName>
    </submittedName>
</protein>
<organism evidence="2 3">
    <name type="scientific">Sinanodonta woodiana</name>
    <name type="common">Chinese pond mussel</name>
    <name type="synonym">Anodonta woodiana</name>
    <dbReference type="NCBI Taxonomy" id="1069815"/>
    <lineage>
        <taxon>Eukaryota</taxon>
        <taxon>Metazoa</taxon>
        <taxon>Spiralia</taxon>
        <taxon>Lophotrochozoa</taxon>
        <taxon>Mollusca</taxon>
        <taxon>Bivalvia</taxon>
        <taxon>Autobranchia</taxon>
        <taxon>Heteroconchia</taxon>
        <taxon>Palaeoheterodonta</taxon>
        <taxon>Unionida</taxon>
        <taxon>Unionoidea</taxon>
        <taxon>Unionidae</taxon>
        <taxon>Unioninae</taxon>
        <taxon>Sinanodonta</taxon>
    </lineage>
</organism>
<evidence type="ECO:0000313" key="3">
    <source>
        <dbReference type="Proteomes" id="UP001634394"/>
    </source>
</evidence>
<name>A0ABD3WWA7_SINWO</name>
<keyword evidence="1" id="KW-0732">Signal</keyword>
<dbReference type="AlphaFoldDB" id="A0ABD3WWA7"/>
<sequence length="172" mass="17954">MKLSCAISIVVLFVTAVNSTSTSSTATNTIASISTSTAATIATAAITSTTAAPTLMKYVCWNHTCTVLGCLTNATSASYCNGTFCTMVQRVTVIAANQTSYSVTAGCVTSCTEEDVVNGTTTQRTRCCQADKCNTNDAQIVALTKNGGSASYQAPVWILSIMMFISAFEILM</sequence>
<reference evidence="2 3" key="1">
    <citation type="submission" date="2024-11" db="EMBL/GenBank/DDBJ databases">
        <title>Chromosome-level genome assembly of the freshwater bivalve Anodonta woodiana.</title>
        <authorList>
            <person name="Chen X."/>
        </authorList>
    </citation>
    <scope>NUCLEOTIDE SEQUENCE [LARGE SCALE GENOMIC DNA]</scope>
    <source>
        <strain evidence="2">MN2024</strain>
        <tissue evidence="2">Gills</tissue>
    </source>
</reference>
<gene>
    <name evidence="2" type="ORF">ACJMK2_035685</name>
</gene>
<feature type="signal peptide" evidence="1">
    <location>
        <begin position="1"/>
        <end position="19"/>
    </location>
</feature>
<evidence type="ECO:0000313" key="2">
    <source>
        <dbReference type="EMBL" id="KAL3878052.1"/>
    </source>
</evidence>
<proteinExistence type="predicted"/>
<dbReference type="EMBL" id="JBJQND010000005">
    <property type="protein sequence ID" value="KAL3878052.1"/>
    <property type="molecule type" value="Genomic_DNA"/>
</dbReference>
<dbReference type="Proteomes" id="UP001634394">
    <property type="component" value="Unassembled WGS sequence"/>
</dbReference>
<comment type="caution">
    <text evidence="2">The sequence shown here is derived from an EMBL/GenBank/DDBJ whole genome shotgun (WGS) entry which is preliminary data.</text>
</comment>
<accession>A0ABD3WWA7</accession>
<evidence type="ECO:0000256" key="1">
    <source>
        <dbReference type="SAM" id="SignalP"/>
    </source>
</evidence>
<feature type="chain" id="PRO_5044746504" evidence="1">
    <location>
        <begin position="20"/>
        <end position="172"/>
    </location>
</feature>
<keyword evidence="3" id="KW-1185">Reference proteome</keyword>